<dbReference type="Proteomes" id="UP000191680">
    <property type="component" value="Unassembled WGS sequence"/>
</dbReference>
<dbReference type="InterPro" id="IPR024213">
    <property type="entry name" value="DUF3822"/>
</dbReference>
<evidence type="ECO:0000313" key="1">
    <source>
        <dbReference type="EMBL" id="OQD42676.1"/>
    </source>
</evidence>
<reference evidence="1 2" key="1">
    <citation type="submission" date="2016-12" db="EMBL/GenBank/DDBJ databases">
        <authorList>
            <person name="Song W.-J."/>
            <person name="Kurnit D.M."/>
        </authorList>
    </citation>
    <scope>NUCLEOTIDE SEQUENCE [LARGE SCALE GENOMIC DNA]</scope>
    <source>
        <strain evidence="1 2">HSG9</strain>
    </source>
</reference>
<protein>
    <recommendedName>
        <fullName evidence="3">DUF3822 domain-containing protein</fullName>
    </recommendedName>
</protein>
<organism evidence="1 2">
    <name type="scientific">Croceivirga radicis</name>
    <dbReference type="NCBI Taxonomy" id="1929488"/>
    <lineage>
        <taxon>Bacteria</taxon>
        <taxon>Pseudomonadati</taxon>
        <taxon>Bacteroidota</taxon>
        <taxon>Flavobacteriia</taxon>
        <taxon>Flavobacteriales</taxon>
        <taxon>Flavobacteriaceae</taxon>
        <taxon>Croceivirga</taxon>
    </lineage>
</organism>
<dbReference type="Gene3D" id="3.30.420.250">
    <property type="match status" value="1"/>
</dbReference>
<keyword evidence="2" id="KW-1185">Reference proteome</keyword>
<evidence type="ECO:0008006" key="3">
    <source>
        <dbReference type="Google" id="ProtNLM"/>
    </source>
</evidence>
<dbReference type="Gene3D" id="3.30.420.260">
    <property type="match status" value="1"/>
</dbReference>
<accession>A0A1V6LRS8</accession>
<dbReference type="EMBL" id="MTBC01000005">
    <property type="protein sequence ID" value="OQD42676.1"/>
    <property type="molecule type" value="Genomic_DNA"/>
</dbReference>
<sequence length="266" mass="30712">MTDSKNNFKKLSIQVSLNGLSFCVLDTISKKIEMVDQVTFKTELTPYLLLKELKATIEKHNLTGVDFNEVVVLHRNNLFSLVPKALFDPEELANYLKFNAKILATDQIVYDQVPNQDIICVYVPFTNINNYLLNLFGAFEFKHSSLAVIQTLLAESKQQKTCYVHVTPKTLEICVIEHKQLKLYNQFDYLSKEDFLYYILFTYEQLGLDTEKVPCHLFGSIDIADENFILTEKYIKQIYLAEPENTAYELDVHQKNAIDLTLLSSL</sequence>
<proteinExistence type="predicted"/>
<dbReference type="OrthoDB" id="658622at2"/>
<comment type="caution">
    <text evidence="1">The sequence shown here is derived from an EMBL/GenBank/DDBJ whole genome shotgun (WGS) entry which is preliminary data.</text>
</comment>
<evidence type="ECO:0000313" key="2">
    <source>
        <dbReference type="Proteomes" id="UP000191680"/>
    </source>
</evidence>
<dbReference type="Pfam" id="PF12864">
    <property type="entry name" value="DUF3822"/>
    <property type="match status" value="1"/>
</dbReference>
<dbReference type="AlphaFoldDB" id="A0A1V6LRS8"/>
<name>A0A1V6LRS8_9FLAO</name>
<dbReference type="CDD" id="cd24013">
    <property type="entry name" value="ASKHA_ATPase_BT3980-like"/>
    <property type="match status" value="1"/>
</dbReference>
<gene>
    <name evidence="1" type="ORF">BUL40_09120</name>
</gene>
<dbReference type="RefSeq" id="WP_080319003.1">
    <property type="nucleotide sequence ID" value="NZ_MTBC01000005.1"/>
</dbReference>